<reference evidence="11 12" key="1">
    <citation type="submission" date="2015-11" db="EMBL/GenBank/DDBJ databases">
        <title>Genomic analysis of 38 Legionella species identifies large and diverse effector repertoires.</title>
        <authorList>
            <person name="Burstein D."/>
            <person name="Amaro F."/>
            <person name="Zusman T."/>
            <person name="Lifshitz Z."/>
            <person name="Cohen O."/>
            <person name="Gilbert J.A."/>
            <person name="Pupko T."/>
            <person name="Shuman H.A."/>
            <person name="Segal G."/>
        </authorList>
    </citation>
    <scope>NUCLEOTIDE SEQUENCE [LARGE SCALE GENOMIC DNA]</scope>
    <source>
        <strain evidence="11 12">ATCC 700990</strain>
    </source>
</reference>
<dbReference type="PANTHER" id="PTHR43297">
    <property type="entry name" value="OLIGOPEPTIDE TRANSPORT ATP-BINDING PROTEIN APPD"/>
    <property type="match status" value="1"/>
</dbReference>
<dbReference type="EMBL" id="LNXY01000020">
    <property type="protein sequence ID" value="KTC87601.1"/>
    <property type="molecule type" value="Genomic_DNA"/>
</dbReference>
<dbReference type="Proteomes" id="UP000054736">
    <property type="component" value="Unassembled WGS sequence"/>
</dbReference>
<evidence type="ECO:0000256" key="2">
    <source>
        <dbReference type="ARBA" id="ARBA00005417"/>
    </source>
</evidence>
<keyword evidence="5" id="KW-0547">Nucleotide-binding</keyword>
<dbReference type="SMART" id="SM00382">
    <property type="entry name" value="AAA"/>
    <property type="match status" value="2"/>
</dbReference>
<dbReference type="InterPro" id="IPR050388">
    <property type="entry name" value="ABC_Ni/Peptide_Import"/>
</dbReference>
<evidence type="ECO:0000256" key="3">
    <source>
        <dbReference type="ARBA" id="ARBA00022448"/>
    </source>
</evidence>
<sequence length="609" mass="68849">MSKFVEIKQLSVAFQNKDKWVTAVDRLNFMLHPGDTLALLGESGCGKSLTSLALMRLLPRNAAYGRTSEIKIDGQDILDIPESVMRSLRGRRLAMIFQEPMTALNPVLTIGEQLVEILEKHQGGVRRMKQRLVELLEEVEMPKPTLRLQQYPHQLSGGQKQRVVIAMALAAKPEILIADEPTTALDVTIQAQILALLKKLQRQHQMSMLLITHDLGVVKAVADRVCVMYAGQIVEQAAVDDFFSQVLHPYSQQLLASLPNFNKRQQRLQAIPGAVPTLDSLPEGCRFHPRCAHAFSLCDFKEPQLQVIQRRQVRCHLYPEHEQPPALTVQEIERRVVKESHELLLEVKQLMVHFSTKRKLFQRKIEPIKAVDSLSFDLYKGKTLALVGESGCGKTTTSRALLRLQPITSGEIYYQGHNVRALKGRGLREYRKKVQIIFQDPFSSMNPRMTVGEILAEGMLAQGFSTMQIHKKQQLLLEQVNLPRNSLHRYPHQFSGGQRQRICIARALATEPEVLICDEPTSALDISVQAQILNLLKDLQQESGLAYLFITHNMAVVSYIADEVLVMHDGKMVEQGSCEKILKHPEQAYTRQLLASVLQINSEQNELFV</sequence>
<evidence type="ECO:0000256" key="9">
    <source>
        <dbReference type="ARBA" id="ARBA00047356"/>
    </source>
</evidence>
<organism evidence="11 12">
    <name type="scientific">Legionella drozanskii LLAP-1</name>
    <dbReference type="NCBI Taxonomy" id="1212489"/>
    <lineage>
        <taxon>Bacteria</taxon>
        <taxon>Pseudomonadati</taxon>
        <taxon>Pseudomonadota</taxon>
        <taxon>Gammaproteobacteria</taxon>
        <taxon>Legionellales</taxon>
        <taxon>Legionellaceae</taxon>
        <taxon>Legionella</taxon>
    </lineage>
</organism>
<dbReference type="GO" id="GO:0055085">
    <property type="term" value="P:transmembrane transport"/>
    <property type="evidence" value="ECO:0007669"/>
    <property type="project" value="UniProtKB-ARBA"/>
</dbReference>
<dbReference type="InterPro" id="IPR013563">
    <property type="entry name" value="Oligopep_ABC_C"/>
</dbReference>
<evidence type="ECO:0000256" key="7">
    <source>
        <dbReference type="ARBA" id="ARBA00023136"/>
    </source>
</evidence>
<feature type="domain" description="ABC transporter" evidence="10">
    <location>
        <begin position="7"/>
        <end position="255"/>
    </location>
</feature>
<proteinExistence type="inferred from homology"/>
<accession>A0A0W0SWD4</accession>
<dbReference type="InterPro" id="IPR003439">
    <property type="entry name" value="ABC_transporter-like_ATP-bd"/>
</dbReference>
<feature type="domain" description="ABC transporter" evidence="10">
    <location>
        <begin position="352"/>
        <end position="594"/>
    </location>
</feature>
<dbReference type="GO" id="GO:0005524">
    <property type="term" value="F:ATP binding"/>
    <property type="evidence" value="ECO:0007669"/>
    <property type="project" value="UniProtKB-KW"/>
</dbReference>
<dbReference type="NCBIfam" id="NF008453">
    <property type="entry name" value="PRK11308.1"/>
    <property type="match status" value="2"/>
</dbReference>
<dbReference type="InterPro" id="IPR003593">
    <property type="entry name" value="AAA+_ATPase"/>
</dbReference>
<dbReference type="EC" id="7.4.2.9" evidence="8"/>
<dbReference type="STRING" id="1212489.Ldro_1220"/>
<dbReference type="FunFam" id="3.40.50.300:FF:000016">
    <property type="entry name" value="Oligopeptide ABC transporter ATP-binding component"/>
    <property type="match status" value="2"/>
</dbReference>
<dbReference type="PANTHER" id="PTHR43297:SF2">
    <property type="entry name" value="DIPEPTIDE TRANSPORT ATP-BINDING PROTEIN DPPD"/>
    <property type="match status" value="1"/>
</dbReference>
<keyword evidence="12" id="KW-1185">Reference proteome</keyword>
<dbReference type="RefSeq" id="WP_058495524.1">
    <property type="nucleotide sequence ID" value="NZ_CAAAIU010000010.1"/>
</dbReference>
<keyword evidence="7" id="KW-0472">Membrane</keyword>
<dbReference type="InterPro" id="IPR027417">
    <property type="entry name" value="P-loop_NTPase"/>
</dbReference>
<dbReference type="OrthoDB" id="9784450at2"/>
<comment type="similarity">
    <text evidence="2">Belongs to the ABC transporter superfamily.</text>
</comment>
<evidence type="ECO:0000256" key="1">
    <source>
        <dbReference type="ARBA" id="ARBA00004417"/>
    </source>
</evidence>
<dbReference type="SUPFAM" id="SSF52540">
    <property type="entry name" value="P-loop containing nucleoside triphosphate hydrolases"/>
    <property type="match status" value="2"/>
</dbReference>
<keyword evidence="3" id="KW-0813">Transport</keyword>
<comment type="caution">
    <text evidence="11">The sequence shown here is derived from an EMBL/GenBank/DDBJ whole genome shotgun (WGS) entry which is preliminary data.</text>
</comment>
<dbReference type="PATRIC" id="fig|1212489.4.peg.1285"/>
<dbReference type="PROSITE" id="PS50893">
    <property type="entry name" value="ABC_TRANSPORTER_2"/>
    <property type="match status" value="2"/>
</dbReference>
<evidence type="ECO:0000259" key="10">
    <source>
        <dbReference type="PROSITE" id="PS50893"/>
    </source>
</evidence>
<keyword evidence="4" id="KW-1003">Cell membrane</keyword>
<dbReference type="CDD" id="cd03257">
    <property type="entry name" value="ABC_NikE_OppD_transporters"/>
    <property type="match status" value="2"/>
</dbReference>
<gene>
    <name evidence="11" type="ORF">Ldro_1220</name>
</gene>
<dbReference type="Gene3D" id="3.40.50.300">
    <property type="entry name" value="P-loop containing nucleotide triphosphate hydrolases"/>
    <property type="match status" value="2"/>
</dbReference>
<dbReference type="Pfam" id="PF08352">
    <property type="entry name" value="oligo_HPY"/>
    <property type="match status" value="2"/>
</dbReference>
<dbReference type="Pfam" id="PF00005">
    <property type="entry name" value="ABC_tran"/>
    <property type="match status" value="2"/>
</dbReference>
<protein>
    <recommendedName>
        <fullName evidence="8">ABC-type dipeptide transporter</fullName>
        <ecNumber evidence="8">7.4.2.9</ecNumber>
    </recommendedName>
</protein>
<evidence type="ECO:0000313" key="11">
    <source>
        <dbReference type="EMBL" id="KTC87601.1"/>
    </source>
</evidence>
<dbReference type="GO" id="GO:0005886">
    <property type="term" value="C:plasma membrane"/>
    <property type="evidence" value="ECO:0007669"/>
    <property type="project" value="UniProtKB-SubCell"/>
</dbReference>
<evidence type="ECO:0000256" key="6">
    <source>
        <dbReference type="ARBA" id="ARBA00022840"/>
    </source>
</evidence>
<dbReference type="GO" id="GO:0015833">
    <property type="term" value="P:peptide transport"/>
    <property type="evidence" value="ECO:0007669"/>
    <property type="project" value="InterPro"/>
</dbReference>
<evidence type="ECO:0000313" key="12">
    <source>
        <dbReference type="Proteomes" id="UP000054736"/>
    </source>
</evidence>
<evidence type="ECO:0000256" key="5">
    <source>
        <dbReference type="ARBA" id="ARBA00022741"/>
    </source>
</evidence>
<comment type="catalytic activity">
    <reaction evidence="9">
        <text>a dipeptide(out) + ATP + H2O = a dipeptide(in) + ADP + phosphate + H(+)</text>
        <dbReference type="Rhea" id="RHEA:23120"/>
        <dbReference type="ChEBI" id="CHEBI:15377"/>
        <dbReference type="ChEBI" id="CHEBI:15378"/>
        <dbReference type="ChEBI" id="CHEBI:30616"/>
        <dbReference type="ChEBI" id="CHEBI:43474"/>
        <dbReference type="ChEBI" id="CHEBI:90799"/>
        <dbReference type="ChEBI" id="CHEBI:456216"/>
        <dbReference type="EC" id="7.4.2.9"/>
    </reaction>
</comment>
<dbReference type="PROSITE" id="PS00211">
    <property type="entry name" value="ABC_TRANSPORTER_1"/>
    <property type="match status" value="2"/>
</dbReference>
<dbReference type="GO" id="GO:0016887">
    <property type="term" value="F:ATP hydrolysis activity"/>
    <property type="evidence" value="ECO:0007669"/>
    <property type="project" value="InterPro"/>
</dbReference>
<dbReference type="NCBIfam" id="NF007739">
    <property type="entry name" value="PRK10419.1"/>
    <property type="match status" value="2"/>
</dbReference>
<evidence type="ECO:0000256" key="4">
    <source>
        <dbReference type="ARBA" id="ARBA00022475"/>
    </source>
</evidence>
<dbReference type="AlphaFoldDB" id="A0A0W0SWD4"/>
<dbReference type="InterPro" id="IPR017871">
    <property type="entry name" value="ABC_transporter-like_CS"/>
</dbReference>
<keyword evidence="6" id="KW-0067">ATP-binding</keyword>
<name>A0A0W0SWD4_9GAMM</name>
<comment type="subcellular location">
    <subcellularLocation>
        <location evidence="1">Cell inner membrane</location>
        <topology evidence="1">Peripheral membrane protein</topology>
    </subcellularLocation>
</comment>
<evidence type="ECO:0000256" key="8">
    <source>
        <dbReference type="ARBA" id="ARBA00038852"/>
    </source>
</evidence>
<dbReference type="NCBIfam" id="TIGR01727">
    <property type="entry name" value="oligo_HPY"/>
    <property type="match status" value="1"/>
</dbReference>